<dbReference type="KEGG" id="gtt:GUITHDRAFT_100716"/>
<dbReference type="AlphaFoldDB" id="L1JZW7"/>
<dbReference type="PANTHER" id="PTHR31472:SF5">
    <property type="entry name" value="OS05G0244600 PROTEIN"/>
    <property type="match status" value="1"/>
</dbReference>
<proteinExistence type="predicted"/>
<evidence type="ECO:0000313" key="3">
    <source>
        <dbReference type="EnsemblProtists" id="EKX53745"/>
    </source>
</evidence>
<protein>
    <recommendedName>
        <fullName evidence="1">Single-stranded DNA binding protein Ssb-like OB fold domain-containing protein</fullName>
    </recommendedName>
</protein>
<reference evidence="2 4" key="1">
    <citation type="journal article" date="2012" name="Nature">
        <title>Algal genomes reveal evolutionary mosaicism and the fate of nucleomorphs.</title>
        <authorList>
            <consortium name="DOE Joint Genome Institute"/>
            <person name="Curtis B.A."/>
            <person name="Tanifuji G."/>
            <person name="Burki F."/>
            <person name="Gruber A."/>
            <person name="Irimia M."/>
            <person name="Maruyama S."/>
            <person name="Arias M.C."/>
            <person name="Ball S.G."/>
            <person name="Gile G.H."/>
            <person name="Hirakawa Y."/>
            <person name="Hopkins J.F."/>
            <person name="Kuo A."/>
            <person name="Rensing S.A."/>
            <person name="Schmutz J."/>
            <person name="Symeonidi A."/>
            <person name="Elias M."/>
            <person name="Eveleigh R.J."/>
            <person name="Herman E.K."/>
            <person name="Klute M.J."/>
            <person name="Nakayama T."/>
            <person name="Obornik M."/>
            <person name="Reyes-Prieto A."/>
            <person name="Armbrust E.V."/>
            <person name="Aves S.J."/>
            <person name="Beiko R.G."/>
            <person name="Coutinho P."/>
            <person name="Dacks J.B."/>
            <person name="Durnford D.G."/>
            <person name="Fast N.M."/>
            <person name="Green B.R."/>
            <person name="Grisdale C.J."/>
            <person name="Hempel F."/>
            <person name="Henrissat B."/>
            <person name="Hoppner M.P."/>
            <person name="Ishida K."/>
            <person name="Kim E."/>
            <person name="Koreny L."/>
            <person name="Kroth P.G."/>
            <person name="Liu Y."/>
            <person name="Malik S.B."/>
            <person name="Maier U.G."/>
            <person name="McRose D."/>
            <person name="Mock T."/>
            <person name="Neilson J.A."/>
            <person name="Onodera N.T."/>
            <person name="Poole A.M."/>
            <person name="Pritham E.J."/>
            <person name="Richards T.A."/>
            <person name="Rocap G."/>
            <person name="Roy S.W."/>
            <person name="Sarai C."/>
            <person name="Schaack S."/>
            <person name="Shirato S."/>
            <person name="Slamovits C.H."/>
            <person name="Spencer D.F."/>
            <person name="Suzuki S."/>
            <person name="Worden A.Z."/>
            <person name="Zauner S."/>
            <person name="Barry K."/>
            <person name="Bell C."/>
            <person name="Bharti A.K."/>
            <person name="Crow J.A."/>
            <person name="Grimwood J."/>
            <person name="Kramer R."/>
            <person name="Lindquist E."/>
            <person name="Lucas S."/>
            <person name="Salamov A."/>
            <person name="McFadden G.I."/>
            <person name="Lane C.E."/>
            <person name="Keeling P.J."/>
            <person name="Gray M.W."/>
            <person name="Grigoriev I.V."/>
            <person name="Archibald J.M."/>
        </authorList>
    </citation>
    <scope>NUCLEOTIDE SEQUENCE</scope>
    <source>
        <strain evidence="2 4">CCMP2712</strain>
    </source>
</reference>
<evidence type="ECO:0000259" key="1">
    <source>
        <dbReference type="Pfam" id="PF21473"/>
    </source>
</evidence>
<dbReference type="GeneID" id="17310245"/>
<dbReference type="RefSeq" id="XP_005840725.1">
    <property type="nucleotide sequence ID" value="XM_005840668.1"/>
</dbReference>
<dbReference type="OMA" id="MIVFVAR"/>
<dbReference type="SUPFAM" id="SSF50249">
    <property type="entry name" value="Nucleic acid-binding proteins"/>
    <property type="match status" value="1"/>
</dbReference>
<reference evidence="3" key="3">
    <citation type="submission" date="2016-03" db="UniProtKB">
        <authorList>
            <consortium name="EnsemblProtists"/>
        </authorList>
    </citation>
    <scope>IDENTIFICATION</scope>
</reference>
<dbReference type="PaxDb" id="55529-EKX53745"/>
<dbReference type="Pfam" id="PF21473">
    <property type="entry name" value="OB_Ssb-like"/>
    <property type="match status" value="1"/>
</dbReference>
<dbReference type="InterPro" id="IPR012340">
    <property type="entry name" value="NA-bd_OB-fold"/>
</dbReference>
<dbReference type="Gene3D" id="2.40.50.140">
    <property type="entry name" value="Nucleic acid-binding proteins"/>
    <property type="match status" value="1"/>
</dbReference>
<evidence type="ECO:0000313" key="4">
    <source>
        <dbReference type="Proteomes" id="UP000011087"/>
    </source>
</evidence>
<dbReference type="InterPro" id="IPR048970">
    <property type="entry name" value="OB_Ssb-like"/>
</dbReference>
<dbReference type="OrthoDB" id="2274046at2759"/>
<dbReference type="EMBL" id="JH992969">
    <property type="protein sequence ID" value="EKX53745.1"/>
    <property type="molecule type" value="Genomic_DNA"/>
</dbReference>
<dbReference type="HOGENOM" id="CLU_2077584_0_0_1"/>
<feature type="domain" description="Single-stranded DNA binding protein Ssb-like OB fold" evidence="1">
    <location>
        <begin position="35"/>
        <end position="94"/>
    </location>
</feature>
<accession>L1JZW7</accession>
<dbReference type="PANTHER" id="PTHR31472">
    <property type="entry name" value="OS05G0244600 PROTEIN"/>
    <property type="match status" value="1"/>
</dbReference>
<dbReference type="Proteomes" id="UP000011087">
    <property type="component" value="Unassembled WGS sequence"/>
</dbReference>
<reference evidence="4" key="2">
    <citation type="submission" date="2012-11" db="EMBL/GenBank/DDBJ databases">
        <authorList>
            <person name="Kuo A."/>
            <person name="Curtis B.A."/>
            <person name="Tanifuji G."/>
            <person name="Burki F."/>
            <person name="Gruber A."/>
            <person name="Irimia M."/>
            <person name="Maruyama S."/>
            <person name="Arias M.C."/>
            <person name="Ball S.G."/>
            <person name="Gile G.H."/>
            <person name="Hirakawa Y."/>
            <person name="Hopkins J.F."/>
            <person name="Rensing S.A."/>
            <person name="Schmutz J."/>
            <person name="Symeonidi A."/>
            <person name="Elias M."/>
            <person name="Eveleigh R.J."/>
            <person name="Herman E.K."/>
            <person name="Klute M.J."/>
            <person name="Nakayama T."/>
            <person name="Obornik M."/>
            <person name="Reyes-Prieto A."/>
            <person name="Armbrust E.V."/>
            <person name="Aves S.J."/>
            <person name="Beiko R.G."/>
            <person name="Coutinho P."/>
            <person name="Dacks J.B."/>
            <person name="Durnford D.G."/>
            <person name="Fast N.M."/>
            <person name="Green B.R."/>
            <person name="Grisdale C."/>
            <person name="Hempe F."/>
            <person name="Henrissat B."/>
            <person name="Hoppner M.P."/>
            <person name="Ishida K.-I."/>
            <person name="Kim E."/>
            <person name="Koreny L."/>
            <person name="Kroth P.G."/>
            <person name="Liu Y."/>
            <person name="Malik S.-B."/>
            <person name="Maier U.G."/>
            <person name="McRose D."/>
            <person name="Mock T."/>
            <person name="Neilson J.A."/>
            <person name="Onodera N.T."/>
            <person name="Poole A.M."/>
            <person name="Pritham E.J."/>
            <person name="Richards T.A."/>
            <person name="Rocap G."/>
            <person name="Roy S.W."/>
            <person name="Sarai C."/>
            <person name="Schaack S."/>
            <person name="Shirato S."/>
            <person name="Slamovits C.H."/>
            <person name="Spencer D.F."/>
            <person name="Suzuki S."/>
            <person name="Worden A.Z."/>
            <person name="Zauner S."/>
            <person name="Barry K."/>
            <person name="Bell C."/>
            <person name="Bharti A.K."/>
            <person name="Crow J.A."/>
            <person name="Grimwood J."/>
            <person name="Kramer R."/>
            <person name="Lindquist E."/>
            <person name="Lucas S."/>
            <person name="Salamov A."/>
            <person name="McFadden G.I."/>
            <person name="Lane C.E."/>
            <person name="Keeling P.J."/>
            <person name="Gray M.W."/>
            <person name="Grigoriev I.V."/>
            <person name="Archibald J.M."/>
        </authorList>
    </citation>
    <scope>NUCLEOTIDE SEQUENCE</scope>
    <source>
        <strain evidence="4">CCMP2712</strain>
    </source>
</reference>
<organism evidence="2">
    <name type="scientific">Guillardia theta (strain CCMP2712)</name>
    <name type="common">Cryptophyte</name>
    <dbReference type="NCBI Taxonomy" id="905079"/>
    <lineage>
        <taxon>Eukaryota</taxon>
        <taxon>Cryptophyceae</taxon>
        <taxon>Pyrenomonadales</taxon>
        <taxon>Geminigeraceae</taxon>
        <taxon>Guillardia</taxon>
    </lineage>
</organism>
<evidence type="ECO:0000313" key="2">
    <source>
        <dbReference type="EMBL" id="EKX53745.1"/>
    </source>
</evidence>
<name>L1JZW7_GUITC</name>
<dbReference type="EnsemblProtists" id="EKX53745">
    <property type="protein sequence ID" value="EKX53745"/>
    <property type="gene ID" value="GUITHDRAFT_100716"/>
</dbReference>
<keyword evidence="4" id="KW-1185">Reference proteome</keyword>
<sequence length="118" mass="12499">MSGFKVGDVTRRSAGVSLKAKVVRVCVQGRAGEEHEGGYGDVLIGDETGCILLLAAGAELGMLTPGSSVLLRNVSIEVLHQRMRLTIGRWGSMEPLEPGLTCELENDLSSRDVASDDS</sequence>
<gene>
    <name evidence="2" type="ORF">GUITHDRAFT_100716</name>
</gene>